<dbReference type="Proteomes" id="UP000490980">
    <property type="component" value="Unassembled WGS sequence"/>
</dbReference>
<evidence type="ECO:0000313" key="2">
    <source>
        <dbReference type="Proteomes" id="UP000490980"/>
    </source>
</evidence>
<proteinExistence type="predicted"/>
<dbReference type="RefSeq" id="WP_166949211.1">
    <property type="nucleotide sequence ID" value="NZ_CP077072.1"/>
</dbReference>
<dbReference type="EMBL" id="JAARLZ010000006">
    <property type="protein sequence ID" value="NII07390.1"/>
    <property type="molecule type" value="Genomic_DNA"/>
</dbReference>
<name>A0A7X5UBI7_9GAMM</name>
<dbReference type="AlphaFoldDB" id="A0A7X5UBI7"/>
<organism evidence="1 2">
    <name type="scientific">Luteibacter anthropi</name>
    <dbReference type="NCBI Taxonomy" id="564369"/>
    <lineage>
        <taxon>Bacteria</taxon>
        <taxon>Pseudomonadati</taxon>
        <taxon>Pseudomonadota</taxon>
        <taxon>Gammaproteobacteria</taxon>
        <taxon>Lysobacterales</taxon>
        <taxon>Rhodanobacteraceae</taxon>
        <taxon>Luteibacter</taxon>
    </lineage>
</organism>
<keyword evidence="2" id="KW-1185">Reference proteome</keyword>
<evidence type="ECO:0000313" key="1">
    <source>
        <dbReference type="EMBL" id="NII07390.1"/>
    </source>
</evidence>
<protein>
    <recommendedName>
        <fullName evidence="3">Lipoprotein</fullName>
    </recommendedName>
</protein>
<sequence>MFPIEISRKAMAKTKWLFFCIPLYLSGCATITSLDPIPGPLQIKTVDALGVHSSSELTFVDVESDAPGSIRPQTLHYRAIKKRDGSAFDCTSQMFPGMAGEEAIYTPPKCTPVDSGTRPGR</sequence>
<comment type="caution">
    <text evidence="1">The sequence shown here is derived from an EMBL/GenBank/DDBJ whole genome shotgun (WGS) entry which is preliminary data.</text>
</comment>
<evidence type="ECO:0008006" key="3">
    <source>
        <dbReference type="Google" id="ProtNLM"/>
    </source>
</evidence>
<accession>A0A7X5UBI7</accession>
<reference evidence="1 2" key="1">
    <citation type="submission" date="2020-03" db="EMBL/GenBank/DDBJ databases">
        <authorList>
            <person name="Lai Q."/>
        </authorList>
    </citation>
    <scope>NUCLEOTIDE SEQUENCE [LARGE SCALE GENOMIC DNA]</scope>
    <source>
        <strain evidence="1 2">CCUG 25036</strain>
    </source>
</reference>
<gene>
    <name evidence="1" type="ORF">HBF25_13450</name>
</gene>